<proteinExistence type="predicted"/>
<reference evidence="1 2" key="1">
    <citation type="submission" date="2024-01" db="EMBL/GenBank/DDBJ databases">
        <title>The genomes of 5 underutilized Papilionoideae crops provide insights into root nodulation and disease resistanc.</title>
        <authorList>
            <person name="Yuan L."/>
        </authorList>
    </citation>
    <scope>NUCLEOTIDE SEQUENCE [LARGE SCALE GENOMIC DNA]</scope>
    <source>
        <strain evidence="1">ZHUSHIDOU_FW_LH</strain>
        <tissue evidence="1">Leaf</tissue>
    </source>
</reference>
<gene>
    <name evidence="1" type="ORF">RIF29_23174</name>
</gene>
<dbReference type="Proteomes" id="UP001372338">
    <property type="component" value="Unassembled WGS sequence"/>
</dbReference>
<dbReference type="EMBL" id="JAYWIO010000004">
    <property type="protein sequence ID" value="KAK7270202.1"/>
    <property type="molecule type" value="Genomic_DNA"/>
</dbReference>
<comment type="caution">
    <text evidence="1">The sequence shown here is derived from an EMBL/GenBank/DDBJ whole genome shotgun (WGS) entry which is preliminary data.</text>
</comment>
<name>A0AAN9I8H0_CROPI</name>
<organism evidence="1 2">
    <name type="scientific">Crotalaria pallida</name>
    <name type="common">Smooth rattlebox</name>
    <name type="synonym">Crotalaria striata</name>
    <dbReference type="NCBI Taxonomy" id="3830"/>
    <lineage>
        <taxon>Eukaryota</taxon>
        <taxon>Viridiplantae</taxon>
        <taxon>Streptophyta</taxon>
        <taxon>Embryophyta</taxon>
        <taxon>Tracheophyta</taxon>
        <taxon>Spermatophyta</taxon>
        <taxon>Magnoliopsida</taxon>
        <taxon>eudicotyledons</taxon>
        <taxon>Gunneridae</taxon>
        <taxon>Pentapetalae</taxon>
        <taxon>rosids</taxon>
        <taxon>fabids</taxon>
        <taxon>Fabales</taxon>
        <taxon>Fabaceae</taxon>
        <taxon>Papilionoideae</taxon>
        <taxon>50 kb inversion clade</taxon>
        <taxon>genistoids sensu lato</taxon>
        <taxon>core genistoids</taxon>
        <taxon>Crotalarieae</taxon>
        <taxon>Crotalaria</taxon>
    </lineage>
</organism>
<accession>A0AAN9I8H0</accession>
<evidence type="ECO:0000313" key="1">
    <source>
        <dbReference type="EMBL" id="KAK7270202.1"/>
    </source>
</evidence>
<evidence type="ECO:0000313" key="2">
    <source>
        <dbReference type="Proteomes" id="UP001372338"/>
    </source>
</evidence>
<dbReference type="AlphaFoldDB" id="A0AAN9I8H0"/>
<keyword evidence="2" id="KW-1185">Reference proteome</keyword>
<sequence length="79" mass="8907">MISVTWERHQGCWIQFDKRTCGFLNSVCGTFADLDQDQGLLCLCITRAQKDAVLAEAQVRAQKEPVLAEAQVKVRSDYC</sequence>
<protein>
    <submittedName>
        <fullName evidence="1">Uncharacterized protein</fullName>
    </submittedName>
</protein>